<accession>A0ABS5G675</accession>
<evidence type="ECO:0000256" key="1">
    <source>
        <dbReference type="SAM" id="SignalP"/>
    </source>
</evidence>
<dbReference type="Pfam" id="PF11604">
    <property type="entry name" value="CusF_Ec"/>
    <property type="match status" value="1"/>
</dbReference>
<feature type="chain" id="PRO_5046267852" evidence="1">
    <location>
        <begin position="23"/>
        <end position="98"/>
    </location>
</feature>
<protein>
    <submittedName>
        <fullName evidence="2">Copper-binding protein</fullName>
    </submittedName>
</protein>
<keyword evidence="1" id="KW-0732">Signal</keyword>
<dbReference type="EMBL" id="JAFCLK010000011">
    <property type="protein sequence ID" value="MBR1136820.1"/>
    <property type="molecule type" value="Genomic_DNA"/>
</dbReference>
<proteinExistence type="predicted"/>
<gene>
    <name evidence="2" type="ORF">JQ619_13665</name>
</gene>
<dbReference type="Proteomes" id="UP001314635">
    <property type="component" value="Unassembled WGS sequence"/>
</dbReference>
<dbReference type="Gene3D" id="2.40.50.320">
    <property type="entry name" value="Copper binding periplasmic protein CusF"/>
    <property type="match status" value="1"/>
</dbReference>
<evidence type="ECO:0000313" key="3">
    <source>
        <dbReference type="Proteomes" id="UP001314635"/>
    </source>
</evidence>
<organism evidence="2 3">
    <name type="scientific">Bradyrhizobium denitrificans</name>
    <dbReference type="NCBI Taxonomy" id="2734912"/>
    <lineage>
        <taxon>Bacteria</taxon>
        <taxon>Pseudomonadati</taxon>
        <taxon>Pseudomonadota</taxon>
        <taxon>Alphaproteobacteria</taxon>
        <taxon>Hyphomicrobiales</taxon>
        <taxon>Nitrobacteraceae</taxon>
        <taxon>Bradyrhizobium</taxon>
    </lineage>
</organism>
<sequence length="98" mass="10124">MKTATITLATAAVLAWSLPVLAAEQGAAGVVTGINRLNGTIAIKRVQNGTVGAAAAATAEEFKVKDNAMVEDVHAGDRVTFSTSDGNTKTIIKLDRQK</sequence>
<keyword evidence="3" id="KW-1185">Reference proteome</keyword>
<dbReference type="InterPro" id="IPR021647">
    <property type="entry name" value="CusF_Ec"/>
</dbReference>
<feature type="signal peptide" evidence="1">
    <location>
        <begin position="1"/>
        <end position="22"/>
    </location>
</feature>
<evidence type="ECO:0000313" key="2">
    <source>
        <dbReference type="EMBL" id="MBR1136820.1"/>
    </source>
</evidence>
<name>A0ABS5G675_9BRAD</name>
<reference evidence="3" key="1">
    <citation type="journal article" date="2021" name="ISME J.">
        <title>Evolutionary origin and ecological implication of a unique nif island in free-living Bradyrhizobium lineages.</title>
        <authorList>
            <person name="Tao J."/>
        </authorList>
    </citation>
    <scope>NUCLEOTIDE SEQUENCE [LARGE SCALE GENOMIC DNA]</scope>
    <source>
        <strain evidence="3">SZCCT0094</strain>
    </source>
</reference>
<comment type="caution">
    <text evidence="2">The sequence shown here is derived from an EMBL/GenBank/DDBJ whole genome shotgun (WGS) entry which is preliminary data.</text>
</comment>
<dbReference type="InterPro" id="IPR042230">
    <property type="entry name" value="CusF_sf"/>
</dbReference>
<dbReference type="RefSeq" id="WP_012044308.1">
    <property type="nucleotide sequence ID" value="NZ_JABFDP010000014.1"/>
</dbReference>